<dbReference type="InterPro" id="IPR051907">
    <property type="entry name" value="DoxX-like_oxidoreductase"/>
</dbReference>
<protein>
    <recommendedName>
        <fullName evidence="10">DoxX family protein</fullName>
    </recommendedName>
</protein>
<sequence>MKQTLKRQNILPMRKGIITLIGRSESSSMMQDAGLLLLRLVVGGLLAGHGSQKLFGWFEGPGMKGTRGMVESMGFMPGAPWAAAASTSEFGGGVLTTTGFLHPLGPLGTIGAMLIAALKVHGGKPIWATKGGAELPVINIATALALTMTGPGRFSLDNLFGIRLPRSFVAAVAVIEAVLIVTGLIRSATPAEEETEERPATTTSVSESKAGV</sequence>
<comment type="similarity">
    <text evidence="2">Belongs to the DoxX family.</text>
</comment>
<dbReference type="AlphaFoldDB" id="A0A8J3ILQ3"/>
<keyword evidence="5" id="KW-1133">Transmembrane helix</keyword>
<reference evidence="8" key="1">
    <citation type="submission" date="2020-10" db="EMBL/GenBank/DDBJ databases">
        <title>Taxonomic study of unclassified bacteria belonging to the class Ktedonobacteria.</title>
        <authorList>
            <person name="Yabe S."/>
            <person name="Wang C.M."/>
            <person name="Zheng Y."/>
            <person name="Sakai Y."/>
            <person name="Cavaletti L."/>
            <person name="Monciardini P."/>
            <person name="Donadio S."/>
        </authorList>
    </citation>
    <scope>NUCLEOTIDE SEQUENCE</scope>
    <source>
        <strain evidence="8">ID150040</strain>
    </source>
</reference>
<keyword evidence="9" id="KW-1185">Reference proteome</keyword>
<name>A0A8J3ILQ3_9CHLR</name>
<evidence type="ECO:0000256" key="1">
    <source>
        <dbReference type="ARBA" id="ARBA00004651"/>
    </source>
</evidence>
<keyword evidence="6" id="KW-0472">Membrane</keyword>
<keyword evidence="4" id="KW-0812">Transmembrane</keyword>
<dbReference type="GO" id="GO:0005886">
    <property type="term" value="C:plasma membrane"/>
    <property type="evidence" value="ECO:0007669"/>
    <property type="project" value="UniProtKB-SubCell"/>
</dbReference>
<evidence type="ECO:0000256" key="6">
    <source>
        <dbReference type="ARBA" id="ARBA00023136"/>
    </source>
</evidence>
<accession>A0A8J3ILQ3</accession>
<dbReference type="EMBL" id="BNJK01000001">
    <property type="protein sequence ID" value="GHO93844.1"/>
    <property type="molecule type" value="Genomic_DNA"/>
</dbReference>
<evidence type="ECO:0000256" key="2">
    <source>
        <dbReference type="ARBA" id="ARBA00006679"/>
    </source>
</evidence>
<dbReference type="RefSeq" id="WP_220204614.1">
    <property type="nucleotide sequence ID" value="NZ_BNJK01000001.1"/>
</dbReference>
<comment type="caution">
    <text evidence="8">The sequence shown here is derived from an EMBL/GenBank/DDBJ whole genome shotgun (WGS) entry which is preliminary data.</text>
</comment>
<dbReference type="PANTHER" id="PTHR33452:SF1">
    <property type="entry name" value="INNER MEMBRANE PROTEIN YPHA-RELATED"/>
    <property type="match status" value="1"/>
</dbReference>
<proteinExistence type="inferred from homology"/>
<dbReference type="Pfam" id="PF07681">
    <property type="entry name" value="DoxX"/>
    <property type="match status" value="1"/>
</dbReference>
<dbReference type="InterPro" id="IPR032808">
    <property type="entry name" value="DoxX"/>
</dbReference>
<organism evidence="8 9">
    <name type="scientific">Reticulibacter mediterranei</name>
    <dbReference type="NCBI Taxonomy" id="2778369"/>
    <lineage>
        <taxon>Bacteria</taxon>
        <taxon>Bacillati</taxon>
        <taxon>Chloroflexota</taxon>
        <taxon>Ktedonobacteria</taxon>
        <taxon>Ktedonobacterales</taxon>
        <taxon>Reticulibacteraceae</taxon>
        <taxon>Reticulibacter</taxon>
    </lineage>
</organism>
<evidence type="ECO:0000256" key="3">
    <source>
        <dbReference type="ARBA" id="ARBA00022475"/>
    </source>
</evidence>
<gene>
    <name evidence="8" type="ORF">KSF_038920</name>
</gene>
<comment type="subcellular location">
    <subcellularLocation>
        <location evidence="1">Cell membrane</location>
        <topology evidence="1">Multi-pass membrane protein</topology>
    </subcellularLocation>
</comment>
<evidence type="ECO:0008006" key="10">
    <source>
        <dbReference type="Google" id="ProtNLM"/>
    </source>
</evidence>
<dbReference type="Proteomes" id="UP000597444">
    <property type="component" value="Unassembled WGS sequence"/>
</dbReference>
<keyword evidence="3" id="KW-1003">Cell membrane</keyword>
<evidence type="ECO:0000256" key="7">
    <source>
        <dbReference type="SAM" id="MobiDB-lite"/>
    </source>
</evidence>
<dbReference type="PANTHER" id="PTHR33452">
    <property type="entry name" value="OXIDOREDUCTASE CATD-RELATED"/>
    <property type="match status" value="1"/>
</dbReference>
<evidence type="ECO:0000256" key="5">
    <source>
        <dbReference type="ARBA" id="ARBA00022989"/>
    </source>
</evidence>
<evidence type="ECO:0000313" key="9">
    <source>
        <dbReference type="Proteomes" id="UP000597444"/>
    </source>
</evidence>
<evidence type="ECO:0000313" key="8">
    <source>
        <dbReference type="EMBL" id="GHO93844.1"/>
    </source>
</evidence>
<evidence type="ECO:0000256" key="4">
    <source>
        <dbReference type="ARBA" id="ARBA00022692"/>
    </source>
</evidence>
<feature type="region of interest" description="Disordered" evidence="7">
    <location>
        <begin position="190"/>
        <end position="212"/>
    </location>
</feature>